<dbReference type="EMBL" id="LJIJ01000025">
    <property type="protein sequence ID" value="ODN05314.1"/>
    <property type="molecule type" value="Genomic_DNA"/>
</dbReference>
<accession>A0A1D2NJ79</accession>
<evidence type="ECO:0000313" key="3">
    <source>
        <dbReference type="Proteomes" id="UP000094527"/>
    </source>
</evidence>
<keyword evidence="1" id="KW-0732">Signal</keyword>
<sequence length="327" mass="37642">MKVSLLYGVLVWIHVTGINCRPEPSPDAAHPIHVKRNDSLEIYESSVDYTSMNTSALSESDYTKDERRKLLAALAAPIDDTESDESFPIITAPGPTEDGKVAYPELKLPIRLDLPPSKMFVLAETLVNITTNTCPLVMSMLMIRVKSGDEEPLSPIEEYFFELNYHYMKKCENYTRSHPIVQKVIEPDYEEYTLEVHVDDDNRTFATLAGKGKSANKRLKRDVEYDESKLVYRLTKDSNMFNKFLRYMANVMRPACSHVALPDNTFLSHFMFDMSNRVVEFSDKEHMESALTKYWKKATPVFNQILSCMREVDYREESRGHYSEDLG</sequence>
<feature type="signal peptide" evidence="1">
    <location>
        <begin position="1"/>
        <end position="20"/>
    </location>
</feature>
<evidence type="ECO:0000256" key="1">
    <source>
        <dbReference type="SAM" id="SignalP"/>
    </source>
</evidence>
<organism evidence="2 3">
    <name type="scientific">Orchesella cincta</name>
    <name type="common">Springtail</name>
    <name type="synonym">Podura cincta</name>
    <dbReference type="NCBI Taxonomy" id="48709"/>
    <lineage>
        <taxon>Eukaryota</taxon>
        <taxon>Metazoa</taxon>
        <taxon>Ecdysozoa</taxon>
        <taxon>Arthropoda</taxon>
        <taxon>Hexapoda</taxon>
        <taxon>Collembola</taxon>
        <taxon>Entomobryomorpha</taxon>
        <taxon>Entomobryoidea</taxon>
        <taxon>Orchesellidae</taxon>
        <taxon>Orchesellinae</taxon>
        <taxon>Orchesella</taxon>
    </lineage>
</organism>
<keyword evidence="3" id="KW-1185">Reference proteome</keyword>
<proteinExistence type="predicted"/>
<evidence type="ECO:0000313" key="2">
    <source>
        <dbReference type="EMBL" id="ODN05314.1"/>
    </source>
</evidence>
<dbReference type="AlphaFoldDB" id="A0A1D2NJ79"/>
<name>A0A1D2NJ79_ORCCI</name>
<protein>
    <submittedName>
        <fullName evidence="2">Uncharacterized protein</fullName>
    </submittedName>
</protein>
<gene>
    <name evidence="2" type="ORF">Ocin01_01371</name>
</gene>
<feature type="chain" id="PRO_5008905649" evidence="1">
    <location>
        <begin position="21"/>
        <end position="327"/>
    </location>
</feature>
<comment type="caution">
    <text evidence="2">The sequence shown here is derived from an EMBL/GenBank/DDBJ whole genome shotgun (WGS) entry which is preliminary data.</text>
</comment>
<reference evidence="2 3" key="1">
    <citation type="journal article" date="2016" name="Genome Biol. Evol.">
        <title>Gene Family Evolution Reflects Adaptation to Soil Environmental Stressors in the Genome of the Collembolan Orchesella cincta.</title>
        <authorList>
            <person name="Faddeeva-Vakhrusheva A."/>
            <person name="Derks M.F."/>
            <person name="Anvar S.Y."/>
            <person name="Agamennone V."/>
            <person name="Suring W."/>
            <person name="Smit S."/>
            <person name="van Straalen N.M."/>
            <person name="Roelofs D."/>
        </authorList>
    </citation>
    <scope>NUCLEOTIDE SEQUENCE [LARGE SCALE GENOMIC DNA]</scope>
    <source>
        <tissue evidence="2">Mixed pool</tissue>
    </source>
</reference>
<dbReference type="Proteomes" id="UP000094527">
    <property type="component" value="Unassembled WGS sequence"/>
</dbReference>